<sequence length="54" mass="6359">MEDINAQRKVQVKWNVSSKTNQGRKGGKSANIIWHEKTYLYKGRLQYYIIICSI</sequence>
<evidence type="ECO:0000313" key="1">
    <source>
        <dbReference type="EMBL" id="CEK67385.1"/>
    </source>
</evidence>
<organism evidence="1">
    <name type="scientific">Arion vulgaris</name>
    <dbReference type="NCBI Taxonomy" id="1028688"/>
    <lineage>
        <taxon>Eukaryota</taxon>
        <taxon>Metazoa</taxon>
        <taxon>Spiralia</taxon>
        <taxon>Lophotrochozoa</taxon>
        <taxon>Mollusca</taxon>
        <taxon>Gastropoda</taxon>
        <taxon>Heterobranchia</taxon>
        <taxon>Euthyneura</taxon>
        <taxon>Panpulmonata</taxon>
        <taxon>Eupulmonata</taxon>
        <taxon>Stylommatophora</taxon>
        <taxon>Helicina</taxon>
        <taxon>Arionoidea</taxon>
        <taxon>Arionidae</taxon>
        <taxon>Arion</taxon>
    </lineage>
</organism>
<gene>
    <name evidence="1" type="primary">ORF62433</name>
</gene>
<reference evidence="1" key="1">
    <citation type="submission" date="2014-12" db="EMBL/GenBank/DDBJ databases">
        <title>Insight into the proteome of Arion vulgaris.</title>
        <authorList>
            <person name="Aradska J."/>
            <person name="Bulat T."/>
            <person name="Smidak R."/>
            <person name="Sarate P."/>
            <person name="Gangsoo J."/>
            <person name="Sialana F."/>
            <person name="Bilban M."/>
            <person name="Lubec G."/>
        </authorList>
    </citation>
    <scope>NUCLEOTIDE SEQUENCE</scope>
    <source>
        <tissue evidence="1">Skin</tissue>
    </source>
</reference>
<protein>
    <submittedName>
        <fullName evidence="1">Uncharacterized protein</fullName>
    </submittedName>
</protein>
<dbReference type="AlphaFoldDB" id="A0A0B6ZI19"/>
<name>A0A0B6ZI19_9EUPU</name>
<accession>A0A0B6ZI19</accession>
<proteinExistence type="predicted"/>
<dbReference type="EMBL" id="HACG01020520">
    <property type="protein sequence ID" value="CEK67385.1"/>
    <property type="molecule type" value="Transcribed_RNA"/>
</dbReference>